<reference evidence="6 7" key="1">
    <citation type="submission" date="2017-10" db="EMBL/GenBank/DDBJ databases">
        <title>Sequencing the genomes of 1000 actinobacteria strains.</title>
        <authorList>
            <person name="Klenk H.-P."/>
        </authorList>
    </citation>
    <scope>NUCLEOTIDE SEQUENCE [LARGE SCALE GENOMIC DNA]</scope>
    <source>
        <strain evidence="6 7">DSM 21798</strain>
    </source>
</reference>
<dbReference type="GO" id="GO:0003700">
    <property type="term" value="F:DNA-binding transcription factor activity"/>
    <property type="evidence" value="ECO:0007669"/>
    <property type="project" value="InterPro"/>
</dbReference>
<dbReference type="Gene3D" id="3.40.190.10">
    <property type="entry name" value="Periplasmic binding protein-like II"/>
    <property type="match status" value="2"/>
</dbReference>
<dbReference type="RefSeq" id="WP_098405860.1">
    <property type="nucleotide sequence ID" value="NZ_PDJE01000001.1"/>
</dbReference>
<evidence type="ECO:0000313" key="7">
    <source>
        <dbReference type="Proteomes" id="UP000221369"/>
    </source>
</evidence>
<accession>A0A2A9DRN4</accession>
<organism evidence="6 7">
    <name type="scientific">Paramicrobacterium agarici</name>
    <dbReference type="NCBI Taxonomy" id="630514"/>
    <lineage>
        <taxon>Bacteria</taxon>
        <taxon>Bacillati</taxon>
        <taxon>Actinomycetota</taxon>
        <taxon>Actinomycetes</taxon>
        <taxon>Micrococcales</taxon>
        <taxon>Microbacteriaceae</taxon>
        <taxon>Paramicrobacterium</taxon>
    </lineage>
</organism>
<dbReference type="InterPro" id="IPR036388">
    <property type="entry name" value="WH-like_DNA-bd_sf"/>
</dbReference>
<dbReference type="AlphaFoldDB" id="A0A2A9DRN4"/>
<keyword evidence="7" id="KW-1185">Reference proteome</keyword>
<dbReference type="Pfam" id="PF00126">
    <property type="entry name" value="HTH_1"/>
    <property type="match status" value="1"/>
</dbReference>
<dbReference type="PANTHER" id="PTHR30346">
    <property type="entry name" value="TRANSCRIPTIONAL DUAL REGULATOR HCAR-RELATED"/>
    <property type="match status" value="1"/>
</dbReference>
<dbReference type="GO" id="GO:0032993">
    <property type="term" value="C:protein-DNA complex"/>
    <property type="evidence" value="ECO:0007669"/>
    <property type="project" value="TreeGrafter"/>
</dbReference>
<keyword evidence="3 6" id="KW-0238">DNA-binding</keyword>
<keyword evidence="4" id="KW-0804">Transcription</keyword>
<dbReference type="InterPro" id="IPR036390">
    <property type="entry name" value="WH_DNA-bd_sf"/>
</dbReference>
<dbReference type="Pfam" id="PF03466">
    <property type="entry name" value="LysR_substrate"/>
    <property type="match status" value="1"/>
</dbReference>
<dbReference type="Proteomes" id="UP000221369">
    <property type="component" value="Unassembled WGS sequence"/>
</dbReference>
<dbReference type="PANTHER" id="PTHR30346:SF29">
    <property type="entry name" value="LYSR SUBSTRATE-BINDING"/>
    <property type="match status" value="1"/>
</dbReference>
<gene>
    <name evidence="6" type="ORF">ATJ78_0154</name>
</gene>
<feature type="domain" description="HTH lysR-type" evidence="5">
    <location>
        <begin position="3"/>
        <end position="60"/>
    </location>
</feature>
<evidence type="ECO:0000256" key="1">
    <source>
        <dbReference type="ARBA" id="ARBA00009437"/>
    </source>
</evidence>
<comment type="caution">
    <text evidence="6">The sequence shown here is derived from an EMBL/GenBank/DDBJ whole genome shotgun (WGS) entry which is preliminary data.</text>
</comment>
<dbReference type="SUPFAM" id="SSF53850">
    <property type="entry name" value="Periplasmic binding protein-like II"/>
    <property type="match status" value="1"/>
</dbReference>
<sequence>MRVEWSRLRLLDAVARTGSVTRAAMLLHMTGPAVSQQLRRIEVEAGVKVVIPDGRGVRLTNKGRILADYAARVATLMTQAENDLHYGDELVGRIGIGALASIVRTTLVDELPAFQELHPRVELRIEDGETESHLDQLAGGRLDVVFAESWSPTPLRLPAGVNAQRLNQETAWIALPESHPARAKRHITLADLATEVWAACAPESDEHDALTQFARRNGIELDIRHFVSDHVTQLALVRANIAIACVPSPAEKPEAPGIVYRKLLPEMNRDILLLTNDRTQSRHVEALIAHLAAGRSRGRTEILSGGSLRVPGAEATK</sequence>
<dbReference type="SUPFAM" id="SSF46785">
    <property type="entry name" value="Winged helix' DNA-binding domain"/>
    <property type="match status" value="1"/>
</dbReference>
<proteinExistence type="inferred from homology"/>
<evidence type="ECO:0000256" key="3">
    <source>
        <dbReference type="ARBA" id="ARBA00023125"/>
    </source>
</evidence>
<evidence type="ECO:0000256" key="2">
    <source>
        <dbReference type="ARBA" id="ARBA00023015"/>
    </source>
</evidence>
<dbReference type="EMBL" id="PDJE01000001">
    <property type="protein sequence ID" value="PFG29254.1"/>
    <property type="molecule type" value="Genomic_DNA"/>
</dbReference>
<evidence type="ECO:0000313" key="6">
    <source>
        <dbReference type="EMBL" id="PFG29254.1"/>
    </source>
</evidence>
<keyword evidence="2" id="KW-0805">Transcription regulation</keyword>
<dbReference type="PROSITE" id="PS50931">
    <property type="entry name" value="HTH_LYSR"/>
    <property type="match status" value="1"/>
</dbReference>
<dbReference type="GO" id="GO:0003677">
    <property type="term" value="F:DNA binding"/>
    <property type="evidence" value="ECO:0007669"/>
    <property type="project" value="UniProtKB-KW"/>
</dbReference>
<comment type="similarity">
    <text evidence="1">Belongs to the LysR transcriptional regulatory family.</text>
</comment>
<protein>
    <submittedName>
        <fullName evidence="6">DNA-binding transcriptional LysR family regulator</fullName>
    </submittedName>
</protein>
<name>A0A2A9DRN4_9MICO</name>
<evidence type="ECO:0000256" key="4">
    <source>
        <dbReference type="ARBA" id="ARBA00023163"/>
    </source>
</evidence>
<evidence type="ECO:0000259" key="5">
    <source>
        <dbReference type="PROSITE" id="PS50931"/>
    </source>
</evidence>
<dbReference type="InterPro" id="IPR005119">
    <property type="entry name" value="LysR_subst-bd"/>
</dbReference>
<dbReference type="Gene3D" id="1.10.10.10">
    <property type="entry name" value="Winged helix-like DNA-binding domain superfamily/Winged helix DNA-binding domain"/>
    <property type="match status" value="1"/>
</dbReference>
<dbReference type="InterPro" id="IPR000847">
    <property type="entry name" value="LysR_HTH_N"/>
</dbReference>